<proteinExistence type="predicted"/>
<gene>
    <name evidence="2" type="ORF">OVA965_LOCUS43796</name>
    <name evidence="3" type="ORF">TMI583_LOCUS46204</name>
</gene>
<reference evidence="3" key="1">
    <citation type="submission" date="2021-02" db="EMBL/GenBank/DDBJ databases">
        <authorList>
            <person name="Nowell W R."/>
        </authorList>
    </citation>
    <scope>NUCLEOTIDE SEQUENCE</scope>
</reference>
<dbReference type="Proteomes" id="UP000682733">
    <property type="component" value="Unassembled WGS sequence"/>
</dbReference>
<keyword evidence="1" id="KW-1133">Transmembrane helix</keyword>
<dbReference type="PANTHER" id="PTHR13568">
    <property type="entry name" value="FAM11A, B PROTEIN"/>
    <property type="match status" value="1"/>
</dbReference>
<dbReference type="InterPro" id="IPR019396">
    <property type="entry name" value="TM_Fragile-X-F-assoc"/>
</dbReference>
<dbReference type="Pfam" id="PF10269">
    <property type="entry name" value="Tmemb_185A"/>
    <property type="match status" value="1"/>
</dbReference>
<protein>
    <submittedName>
        <fullName evidence="3">Uncharacterized protein</fullName>
    </submittedName>
</protein>
<feature type="non-terminal residue" evidence="3">
    <location>
        <position position="1"/>
    </location>
</feature>
<dbReference type="AlphaFoldDB" id="A0A8S2WTD6"/>
<dbReference type="EMBL" id="CAJNOK010059340">
    <property type="protein sequence ID" value="CAF1632412.1"/>
    <property type="molecule type" value="Genomic_DNA"/>
</dbReference>
<organism evidence="3 4">
    <name type="scientific">Didymodactylos carnosus</name>
    <dbReference type="NCBI Taxonomy" id="1234261"/>
    <lineage>
        <taxon>Eukaryota</taxon>
        <taxon>Metazoa</taxon>
        <taxon>Spiralia</taxon>
        <taxon>Gnathifera</taxon>
        <taxon>Rotifera</taxon>
        <taxon>Eurotatoria</taxon>
        <taxon>Bdelloidea</taxon>
        <taxon>Philodinida</taxon>
        <taxon>Philodinidae</taxon>
        <taxon>Didymodactylos</taxon>
    </lineage>
</organism>
<dbReference type="EMBL" id="CAJOBA010085136">
    <property type="protein sequence ID" value="CAF4459935.1"/>
    <property type="molecule type" value="Genomic_DNA"/>
</dbReference>
<evidence type="ECO:0000313" key="3">
    <source>
        <dbReference type="EMBL" id="CAF4459935.1"/>
    </source>
</evidence>
<keyword evidence="1" id="KW-0812">Transmembrane</keyword>
<dbReference type="Proteomes" id="UP000677228">
    <property type="component" value="Unassembled WGS sequence"/>
</dbReference>
<comment type="caution">
    <text evidence="3">The sequence shown here is derived from an EMBL/GenBank/DDBJ whole genome shotgun (WGS) entry which is preliminary data.</text>
</comment>
<accession>A0A8S2WTD6</accession>
<evidence type="ECO:0000313" key="4">
    <source>
        <dbReference type="Proteomes" id="UP000682733"/>
    </source>
</evidence>
<keyword evidence="1" id="KW-0472">Membrane</keyword>
<sequence length="113" mass="13547">MESSLKMMTTTTDFKSRFVITFCLLIFTLPFALQLDDYIQISFWLVFLPLYIWKMLVIFGALTGLIVWYKTDRNRNFRDNDCRALTIYLCIHVLLFIFELLVCDKKENQINNR</sequence>
<dbReference type="PANTHER" id="PTHR13568:SF6">
    <property type="entry name" value="TRANSMEMBRANE PROTEIN 185A"/>
    <property type="match status" value="1"/>
</dbReference>
<evidence type="ECO:0000256" key="1">
    <source>
        <dbReference type="SAM" id="Phobius"/>
    </source>
</evidence>
<name>A0A8S2WTD6_9BILA</name>
<evidence type="ECO:0000313" key="2">
    <source>
        <dbReference type="EMBL" id="CAF1632412.1"/>
    </source>
</evidence>
<feature type="transmembrane region" description="Helical" evidence="1">
    <location>
        <begin position="82"/>
        <end position="102"/>
    </location>
</feature>
<feature type="transmembrane region" description="Helical" evidence="1">
    <location>
        <begin position="50"/>
        <end position="70"/>
    </location>
</feature>